<dbReference type="SUPFAM" id="SSF117916">
    <property type="entry name" value="Fe-S cluster assembly (FSCA) domain-like"/>
    <property type="match status" value="1"/>
</dbReference>
<proteinExistence type="predicted"/>
<organism evidence="4 5">
    <name type="scientific">Micromonospora orduensis</name>
    <dbReference type="NCBI Taxonomy" id="1420891"/>
    <lineage>
        <taxon>Bacteria</taxon>
        <taxon>Bacillati</taxon>
        <taxon>Actinomycetota</taxon>
        <taxon>Actinomycetes</taxon>
        <taxon>Micromonosporales</taxon>
        <taxon>Micromonosporaceae</taxon>
        <taxon>Micromonospora</taxon>
    </lineage>
</organism>
<dbReference type="Pfam" id="PF01106">
    <property type="entry name" value="NifU"/>
    <property type="match status" value="1"/>
</dbReference>
<evidence type="ECO:0000256" key="2">
    <source>
        <dbReference type="SAM" id="MobiDB-lite"/>
    </source>
</evidence>
<evidence type="ECO:0000313" key="4">
    <source>
        <dbReference type="EMBL" id="TNH28500.1"/>
    </source>
</evidence>
<feature type="compositionally biased region" description="Low complexity" evidence="2">
    <location>
        <begin position="175"/>
        <end position="184"/>
    </location>
</feature>
<evidence type="ECO:0000313" key="5">
    <source>
        <dbReference type="Proteomes" id="UP000306145"/>
    </source>
</evidence>
<name>A0A5C4QUJ8_9ACTN</name>
<reference evidence="4 5" key="1">
    <citation type="submission" date="2019-06" db="EMBL/GenBank/DDBJ databases">
        <title>Micromonospora ordensis sp. nov., isolated from deep marine sediment.</title>
        <authorList>
            <person name="Veyisoglu A."/>
            <person name="Carro L."/>
            <person name="Klenk H.-P."/>
            <person name="Sahin N."/>
        </authorList>
    </citation>
    <scope>NUCLEOTIDE SEQUENCE [LARGE SCALE GENOMIC DNA]</scope>
    <source>
        <strain evidence="4 5">S2509</strain>
    </source>
</reference>
<evidence type="ECO:0000256" key="1">
    <source>
        <dbReference type="ARBA" id="ARBA00049958"/>
    </source>
</evidence>
<feature type="region of interest" description="Disordered" evidence="2">
    <location>
        <begin position="173"/>
        <end position="196"/>
    </location>
</feature>
<keyword evidence="5" id="KW-1185">Reference proteome</keyword>
<evidence type="ECO:0000259" key="3">
    <source>
        <dbReference type="Pfam" id="PF01106"/>
    </source>
</evidence>
<comment type="caution">
    <text evidence="4">The sequence shown here is derived from an EMBL/GenBank/DDBJ whole genome shotgun (WGS) entry which is preliminary data.</text>
</comment>
<protein>
    <submittedName>
        <fullName evidence="4">NifU family protein</fullName>
    </submittedName>
</protein>
<dbReference type="EMBL" id="VDFY01000155">
    <property type="protein sequence ID" value="TNH28500.1"/>
    <property type="molecule type" value="Genomic_DNA"/>
</dbReference>
<dbReference type="OrthoDB" id="9798220at2"/>
<dbReference type="GO" id="GO:0016226">
    <property type="term" value="P:iron-sulfur cluster assembly"/>
    <property type="evidence" value="ECO:0007669"/>
    <property type="project" value="InterPro"/>
</dbReference>
<sequence length="196" mass="20914">MIPVHPQPYPGHPDRLRWIVPAGVLTVVGPLAAVPAPLAALLTDGTLAEIVVEPTAVVTGLGPGHHWPIDGSRVRTAIHAALDEPAGWIPAHDTGDNGLDAVLFTLARDLLDGTVGQFARSHGGRIELVGVHDGVVTVRLTGACHGCPAARITLHQRLERELRRRYPALRAVVDASSSTTASTPKPSPRLWWENRD</sequence>
<dbReference type="InterPro" id="IPR034904">
    <property type="entry name" value="FSCA_dom_sf"/>
</dbReference>
<dbReference type="GO" id="GO:0005506">
    <property type="term" value="F:iron ion binding"/>
    <property type="evidence" value="ECO:0007669"/>
    <property type="project" value="InterPro"/>
</dbReference>
<dbReference type="AlphaFoldDB" id="A0A5C4QUJ8"/>
<dbReference type="Gene3D" id="3.30.300.130">
    <property type="entry name" value="Fe-S cluster assembly (FSCA)"/>
    <property type="match status" value="1"/>
</dbReference>
<dbReference type="RefSeq" id="WP_139584989.1">
    <property type="nucleotide sequence ID" value="NZ_VDFY01000155.1"/>
</dbReference>
<dbReference type="GO" id="GO:0051536">
    <property type="term" value="F:iron-sulfur cluster binding"/>
    <property type="evidence" value="ECO:0007669"/>
    <property type="project" value="InterPro"/>
</dbReference>
<dbReference type="InterPro" id="IPR001075">
    <property type="entry name" value="NIF_FeS_clus_asmbl_NifU_C"/>
</dbReference>
<comment type="function">
    <text evidence="1">May be involved in the formation or repair of [Fe-S] clusters present in iron-sulfur proteins.</text>
</comment>
<dbReference type="Proteomes" id="UP000306145">
    <property type="component" value="Unassembled WGS sequence"/>
</dbReference>
<accession>A0A5C4QUJ8</accession>
<gene>
    <name evidence="4" type="ORF">FHG89_14935</name>
</gene>
<feature type="domain" description="NIF system FeS cluster assembly NifU C-terminal" evidence="3">
    <location>
        <begin position="110"/>
        <end position="173"/>
    </location>
</feature>